<protein>
    <recommendedName>
        <fullName evidence="4">DUF1294 domain-containing protein</fullName>
    </recommendedName>
</protein>
<evidence type="ECO:0000313" key="3">
    <source>
        <dbReference type="Proteomes" id="UP000248066"/>
    </source>
</evidence>
<dbReference type="PIRSF" id="PIRSF002599">
    <property type="entry name" value="Cold_shock_A"/>
    <property type="match status" value="1"/>
</dbReference>
<organism evidence="2 3">
    <name type="scientific">Alteribacter lacisalsi</name>
    <dbReference type="NCBI Taxonomy" id="2045244"/>
    <lineage>
        <taxon>Bacteria</taxon>
        <taxon>Bacillati</taxon>
        <taxon>Bacillota</taxon>
        <taxon>Bacilli</taxon>
        <taxon>Bacillales</taxon>
        <taxon>Bacillaceae</taxon>
        <taxon>Alteribacter</taxon>
    </lineage>
</organism>
<dbReference type="Pfam" id="PF06961">
    <property type="entry name" value="DUF1294"/>
    <property type="match status" value="1"/>
</dbReference>
<accession>A0A2W0H7Y2</accession>
<keyword evidence="1" id="KW-0472">Membrane</keyword>
<dbReference type="InterPro" id="IPR012156">
    <property type="entry name" value="Cold_shock_CspA"/>
</dbReference>
<dbReference type="RefSeq" id="WP_110516154.1">
    <property type="nucleotide sequence ID" value="NZ_PDOF01000001.1"/>
</dbReference>
<dbReference type="OrthoDB" id="1698854at2"/>
<evidence type="ECO:0000256" key="1">
    <source>
        <dbReference type="SAM" id="Phobius"/>
    </source>
</evidence>
<feature type="transmembrane region" description="Helical" evidence="1">
    <location>
        <begin position="69"/>
        <end position="92"/>
    </location>
</feature>
<feature type="transmembrane region" description="Helical" evidence="1">
    <location>
        <begin position="6"/>
        <end position="26"/>
    </location>
</feature>
<gene>
    <name evidence="2" type="ORF">CR205_01230</name>
</gene>
<dbReference type="AlphaFoldDB" id="A0A2W0H7Y2"/>
<dbReference type="GO" id="GO:0003676">
    <property type="term" value="F:nucleic acid binding"/>
    <property type="evidence" value="ECO:0007669"/>
    <property type="project" value="InterPro"/>
</dbReference>
<name>A0A2W0H7Y2_9BACI</name>
<dbReference type="Proteomes" id="UP000248066">
    <property type="component" value="Unassembled WGS sequence"/>
</dbReference>
<sequence length="98" mass="10960">MEQAVIQLLLVYYVIVNTAGFFIMWYDKQKARKAKRRTSEQALFTWASFGGAAGMLISSRLFRHKTQKAAFKIGLPLFILMHAALSVILVWAGGVLGP</sequence>
<dbReference type="InterPro" id="IPR010718">
    <property type="entry name" value="DUF1294"/>
</dbReference>
<keyword evidence="3" id="KW-1185">Reference proteome</keyword>
<keyword evidence="1" id="KW-1133">Transmembrane helix</keyword>
<proteinExistence type="predicted"/>
<dbReference type="EMBL" id="PDOF01000001">
    <property type="protein sequence ID" value="PYZ97257.1"/>
    <property type="molecule type" value="Genomic_DNA"/>
</dbReference>
<evidence type="ECO:0008006" key="4">
    <source>
        <dbReference type="Google" id="ProtNLM"/>
    </source>
</evidence>
<reference evidence="2 3" key="1">
    <citation type="submission" date="2017-10" db="EMBL/GenBank/DDBJ databases">
        <title>Bacillus sp. nov., a halophilic bacterium isolated from a Yangshapao Lake.</title>
        <authorList>
            <person name="Wang H."/>
        </authorList>
    </citation>
    <scope>NUCLEOTIDE SEQUENCE [LARGE SCALE GENOMIC DNA]</scope>
    <source>
        <strain evidence="2 3">YSP-3</strain>
    </source>
</reference>
<evidence type="ECO:0000313" key="2">
    <source>
        <dbReference type="EMBL" id="PYZ97257.1"/>
    </source>
</evidence>
<keyword evidence="1" id="KW-0812">Transmembrane</keyword>
<comment type="caution">
    <text evidence="2">The sequence shown here is derived from an EMBL/GenBank/DDBJ whole genome shotgun (WGS) entry which is preliminary data.</text>
</comment>